<evidence type="ECO:0000313" key="16">
    <source>
        <dbReference type="EMBL" id="RHZ16034.1"/>
    </source>
</evidence>
<evidence type="ECO:0000313" key="18">
    <source>
        <dbReference type="EMBL" id="RLO04133.1"/>
    </source>
</evidence>
<keyword evidence="6" id="KW-0694">RNA-binding</keyword>
<dbReference type="EMBL" id="QUSZ01003482">
    <property type="protein sequence ID" value="RHY18307.1"/>
    <property type="molecule type" value="Genomic_DNA"/>
</dbReference>
<dbReference type="GO" id="GO:0003735">
    <property type="term" value="F:structural constituent of ribosome"/>
    <property type="evidence" value="ECO:0007669"/>
    <property type="project" value="InterPro"/>
</dbReference>
<evidence type="ECO:0000256" key="7">
    <source>
        <dbReference type="ARBA" id="ARBA00022980"/>
    </source>
</evidence>
<dbReference type="Proteomes" id="UP000275652">
    <property type="component" value="Unassembled WGS sequence"/>
</dbReference>
<dbReference type="NCBIfam" id="NF004424">
    <property type="entry name" value="PRK05766.1"/>
    <property type="match status" value="1"/>
</dbReference>
<dbReference type="PANTHER" id="PTHR12010">
    <property type="entry name" value="40S RIBOSOMAL PROTEIN S29"/>
    <property type="match status" value="1"/>
</dbReference>
<evidence type="ECO:0008006" key="29">
    <source>
        <dbReference type="Google" id="ProtNLM"/>
    </source>
</evidence>
<evidence type="ECO:0000313" key="11">
    <source>
        <dbReference type="EMBL" id="RHY40173.1"/>
    </source>
</evidence>
<protein>
    <recommendedName>
        <fullName evidence="29">40S ribosomal protein S29</fullName>
    </recommendedName>
</protein>
<evidence type="ECO:0000313" key="10">
    <source>
        <dbReference type="EMBL" id="RHY18307.1"/>
    </source>
</evidence>
<evidence type="ECO:0000313" key="28">
    <source>
        <dbReference type="Proteomes" id="UP000286510"/>
    </source>
</evidence>
<dbReference type="EMBL" id="QUTA01010159">
    <property type="protein sequence ID" value="RHY00007.1"/>
    <property type="molecule type" value="Genomic_DNA"/>
</dbReference>
<dbReference type="InterPro" id="IPR018271">
    <property type="entry name" value="Ribosomal_uS14_CS"/>
</dbReference>
<dbReference type="FunFam" id="4.10.830.10:FF:000002">
    <property type="entry name" value="40S ribosomal protein S29"/>
    <property type="match status" value="1"/>
</dbReference>
<accession>A0A397BH95</accession>
<dbReference type="Gene3D" id="4.10.830.10">
    <property type="entry name" value="30s Ribosomal Protein S14, Chain N"/>
    <property type="match status" value="1"/>
</dbReference>
<dbReference type="GO" id="GO:0019843">
    <property type="term" value="F:rRNA binding"/>
    <property type="evidence" value="ECO:0007669"/>
    <property type="project" value="UniProtKB-KW"/>
</dbReference>
<dbReference type="PANTHER" id="PTHR12010:SF2">
    <property type="entry name" value="40S RIBOSOMAL PROTEIN S29"/>
    <property type="match status" value="1"/>
</dbReference>
<evidence type="ECO:0000313" key="24">
    <source>
        <dbReference type="Proteomes" id="UP000275652"/>
    </source>
</evidence>
<gene>
    <name evidence="9" type="ORF">DYB25_000373</name>
    <name evidence="17" type="ORF">DYB26_001305</name>
    <name evidence="18" type="ORF">DYB28_007653</name>
    <name evidence="11" type="ORF">DYB30_006121</name>
    <name evidence="15" type="ORF">DYB31_014282</name>
    <name evidence="13" type="ORF">DYB34_000907</name>
    <name evidence="14" type="ORF">DYB35_000129</name>
    <name evidence="10" type="ORF">DYB36_002271</name>
    <name evidence="16" type="ORF">DYB37_001795</name>
    <name evidence="12" type="ORF">DYB38_009526</name>
</gene>
<reference evidence="18 24" key="1">
    <citation type="journal article" date="2018" name="J. Invertebr. Pathol.">
        <title>New genotyping method for the causative agent of crayfish plague (Aphanomyces astaci) based on whole genome data.</title>
        <authorList>
            <person name="Minardi D."/>
            <person name="Studholme D.J."/>
            <person name="van der Giezen M."/>
            <person name="Pretto T."/>
            <person name="Oidtmann B."/>
        </authorList>
    </citation>
    <scope>NUCLEOTIDE SEQUENCE [LARGE SCALE GENOMIC DNA]</scope>
    <source>
        <strain evidence="18 24">KB13</strain>
    </source>
</reference>
<evidence type="ECO:0000256" key="4">
    <source>
        <dbReference type="ARBA" id="ARBA00022730"/>
    </source>
</evidence>
<evidence type="ECO:0000313" key="12">
    <source>
        <dbReference type="EMBL" id="RHY69136.1"/>
    </source>
</evidence>
<evidence type="ECO:0000313" key="21">
    <source>
        <dbReference type="Proteomes" id="UP000266196"/>
    </source>
</evidence>
<keyword evidence="3" id="KW-0479">Metal-binding</keyword>
<evidence type="ECO:0000256" key="2">
    <source>
        <dbReference type="ARBA" id="ARBA00009083"/>
    </source>
</evidence>
<keyword evidence="5" id="KW-0862">Zinc</keyword>
<dbReference type="Proteomes" id="UP000266643">
    <property type="component" value="Unassembled WGS sequence"/>
</dbReference>
<dbReference type="Proteomes" id="UP000266196">
    <property type="component" value="Unassembled WGS sequence"/>
</dbReference>
<evidence type="ECO:0000313" key="25">
    <source>
        <dbReference type="Proteomes" id="UP000283543"/>
    </source>
</evidence>
<dbReference type="EMBL" id="QUTC01003613">
    <property type="protein sequence ID" value="RHY69136.1"/>
    <property type="molecule type" value="Genomic_DNA"/>
</dbReference>
<dbReference type="Pfam" id="PF00253">
    <property type="entry name" value="Ribosomal_S14"/>
    <property type="match status" value="1"/>
</dbReference>
<evidence type="ECO:0000256" key="8">
    <source>
        <dbReference type="ARBA" id="ARBA00023274"/>
    </source>
</evidence>
<evidence type="ECO:0000313" key="14">
    <source>
        <dbReference type="EMBL" id="RHY94929.1"/>
    </source>
</evidence>
<evidence type="ECO:0000313" key="27">
    <source>
        <dbReference type="Proteomes" id="UP000285712"/>
    </source>
</evidence>
<evidence type="ECO:0000313" key="26">
    <source>
        <dbReference type="Proteomes" id="UP000285430"/>
    </source>
</evidence>
<keyword evidence="4" id="KW-0699">rRNA-binding</keyword>
<dbReference type="GO" id="GO:0002181">
    <property type="term" value="P:cytoplasmic translation"/>
    <property type="evidence" value="ECO:0007669"/>
    <property type="project" value="TreeGrafter"/>
</dbReference>
<dbReference type="GO" id="GO:0008270">
    <property type="term" value="F:zinc ion binding"/>
    <property type="evidence" value="ECO:0007669"/>
    <property type="project" value="InterPro"/>
</dbReference>
<proteinExistence type="inferred from homology"/>
<dbReference type="EMBL" id="QUTD01011307">
    <property type="protein sequence ID" value="RHY40173.1"/>
    <property type="molecule type" value="Genomic_DNA"/>
</dbReference>
<dbReference type="Proteomes" id="UP000266239">
    <property type="component" value="Unassembled WGS sequence"/>
</dbReference>
<evidence type="ECO:0000313" key="9">
    <source>
        <dbReference type="EMBL" id="RHY00007.1"/>
    </source>
</evidence>
<dbReference type="EMBL" id="QUTF01006230">
    <property type="protein sequence ID" value="RHZ40739.1"/>
    <property type="molecule type" value="Genomic_DNA"/>
</dbReference>
<dbReference type="Proteomes" id="UP000283543">
    <property type="component" value="Unassembled WGS sequence"/>
</dbReference>
<evidence type="ECO:0000313" key="15">
    <source>
        <dbReference type="EMBL" id="RHZ05123.1"/>
    </source>
</evidence>
<evidence type="ECO:0000256" key="5">
    <source>
        <dbReference type="ARBA" id="ARBA00022833"/>
    </source>
</evidence>
<sequence>MTNLTYTHPRTYGKDSKHCRACGTTRGLISKYGLNLCRRCFRERATQIGFVKVSICVAGAGDDQGRWRY</sequence>
<evidence type="ECO:0000313" key="22">
    <source>
        <dbReference type="Proteomes" id="UP000266239"/>
    </source>
</evidence>
<comment type="similarity">
    <text evidence="2">Belongs to the universal ribosomal protein uS14 family.</text>
</comment>
<dbReference type="GO" id="GO:0022627">
    <property type="term" value="C:cytosolic small ribosomal subunit"/>
    <property type="evidence" value="ECO:0007669"/>
    <property type="project" value="TreeGrafter"/>
</dbReference>
<dbReference type="InterPro" id="IPR039744">
    <property type="entry name" value="RIbosomal_uS14_euk_arc"/>
</dbReference>
<organism evidence="10 19">
    <name type="scientific">Aphanomyces astaci</name>
    <name type="common">Crayfish plague agent</name>
    <dbReference type="NCBI Taxonomy" id="112090"/>
    <lineage>
        <taxon>Eukaryota</taxon>
        <taxon>Sar</taxon>
        <taxon>Stramenopiles</taxon>
        <taxon>Oomycota</taxon>
        <taxon>Saprolegniomycetes</taxon>
        <taxon>Saprolegniales</taxon>
        <taxon>Verrucalvaceae</taxon>
        <taxon>Aphanomyces</taxon>
    </lineage>
</organism>
<dbReference type="EMBL" id="QUTH01004007">
    <property type="protein sequence ID" value="RHZ16034.1"/>
    <property type="molecule type" value="Genomic_DNA"/>
</dbReference>
<evidence type="ECO:0000256" key="1">
    <source>
        <dbReference type="ARBA" id="ARBA00001947"/>
    </source>
</evidence>
<dbReference type="Proteomes" id="UP000285712">
    <property type="component" value="Unassembled WGS sequence"/>
</dbReference>
<dbReference type="EMBL" id="QUTI01029437">
    <property type="protein sequence ID" value="RLO04133.1"/>
    <property type="molecule type" value="Genomic_DNA"/>
</dbReference>
<evidence type="ECO:0000313" key="17">
    <source>
        <dbReference type="EMBL" id="RHZ40739.1"/>
    </source>
</evidence>
<evidence type="ECO:0000313" key="20">
    <source>
        <dbReference type="Proteomes" id="UP000265716"/>
    </source>
</evidence>
<dbReference type="Proteomes" id="UP000286510">
    <property type="component" value="Unassembled WGS sequence"/>
</dbReference>
<comment type="cofactor">
    <cofactor evidence="1">
        <name>Zn(2+)</name>
        <dbReference type="ChEBI" id="CHEBI:29105"/>
    </cofactor>
</comment>
<dbReference type="HAMAP" id="MF_01364_A">
    <property type="entry name" value="Ribosomal_uS14_2_A"/>
    <property type="match status" value="1"/>
</dbReference>
<comment type="caution">
    <text evidence="10">The sequence shown here is derived from an EMBL/GenBank/DDBJ whole genome shotgun (WGS) entry which is preliminary data.</text>
</comment>
<dbReference type="InterPro" id="IPR023676">
    <property type="entry name" value="Ribosomal_uS14_arc"/>
</dbReference>
<name>A0A397BH95_APHAT</name>
<evidence type="ECO:0000313" key="13">
    <source>
        <dbReference type="EMBL" id="RHY74990.1"/>
    </source>
</evidence>
<dbReference type="AlphaFoldDB" id="A0A397BH95"/>
<dbReference type="EMBL" id="QUTE01013196">
    <property type="protein sequence ID" value="RHZ05123.1"/>
    <property type="molecule type" value="Genomic_DNA"/>
</dbReference>
<keyword evidence="8" id="KW-0687">Ribonucleoprotein</keyword>
<dbReference type="InterPro" id="IPR043140">
    <property type="entry name" value="Ribosomal_uS14_sf"/>
</dbReference>
<evidence type="ECO:0000256" key="3">
    <source>
        <dbReference type="ARBA" id="ARBA00022723"/>
    </source>
</evidence>
<dbReference type="EMBL" id="QUTG01002740">
    <property type="protein sequence ID" value="RHY94929.1"/>
    <property type="molecule type" value="Genomic_DNA"/>
</dbReference>
<evidence type="ECO:0000313" key="23">
    <source>
        <dbReference type="Proteomes" id="UP000266643"/>
    </source>
</evidence>
<dbReference type="Proteomes" id="UP000285430">
    <property type="component" value="Unassembled WGS sequence"/>
</dbReference>
<dbReference type="Proteomes" id="UP000265427">
    <property type="component" value="Unassembled WGS sequence"/>
</dbReference>
<dbReference type="EMBL" id="QUTB01001764">
    <property type="protein sequence ID" value="RHY74990.1"/>
    <property type="molecule type" value="Genomic_DNA"/>
</dbReference>
<evidence type="ECO:0000313" key="19">
    <source>
        <dbReference type="Proteomes" id="UP000265427"/>
    </source>
</evidence>
<dbReference type="PROSITE" id="PS00527">
    <property type="entry name" value="RIBOSOMAL_S14"/>
    <property type="match status" value="1"/>
</dbReference>
<reference evidence="19 20" key="2">
    <citation type="submission" date="2018-08" db="EMBL/GenBank/DDBJ databases">
        <title>Aphanomyces genome sequencing and annotation.</title>
        <authorList>
            <person name="Minardi D."/>
            <person name="Oidtmann B."/>
            <person name="Van Der Giezen M."/>
            <person name="Studholme D.J."/>
        </authorList>
    </citation>
    <scope>NUCLEOTIDE SEQUENCE [LARGE SCALE GENOMIC DNA]</scope>
    <source>
        <strain evidence="15 21">197901</strain>
        <strain evidence="11 23">D2</strain>
        <strain evidence="16 26">Da</strain>
        <strain evidence="17 28">FDL457</strain>
        <strain evidence="10 19">Kv</strain>
        <strain evidence="12 20">SA</strain>
        <strain evidence="13 25">Si</strain>
        <strain evidence="14 27">Sv</strain>
        <strain evidence="9 22">Yx</strain>
    </source>
</reference>
<dbReference type="InterPro" id="IPR001209">
    <property type="entry name" value="Ribosomal_uS14"/>
</dbReference>
<evidence type="ECO:0000256" key="6">
    <source>
        <dbReference type="ARBA" id="ARBA00022884"/>
    </source>
</evidence>
<keyword evidence="7" id="KW-0689">Ribosomal protein</keyword>
<dbReference type="Proteomes" id="UP000265716">
    <property type="component" value="Unassembled WGS sequence"/>
</dbReference>